<reference evidence="20" key="1">
    <citation type="submission" date="2025-08" db="UniProtKB">
        <authorList>
            <consortium name="Ensembl"/>
        </authorList>
    </citation>
    <scope>IDENTIFICATION</scope>
</reference>
<feature type="region of interest" description="Disordered" evidence="16">
    <location>
        <begin position="102"/>
        <end position="121"/>
    </location>
</feature>
<accession>A0A8C4ZXE1</accession>
<keyword evidence="7" id="KW-0769">Symport</keyword>
<feature type="domain" description="SLC12A transporter C-terminal" evidence="19">
    <location>
        <begin position="714"/>
        <end position="831"/>
    </location>
</feature>
<dbReference type="InterPro" id="IPR000076">
    <property type="entry name" value="KCL_cotranspt"/>
</dbReference>
<evidence type="ECO:0000259" key="19">
    <source>
        <dbReference type="Pfam" id="PF03522"/>
    </source>
</evidence>
<evidence type="ECO:0000313" key="21">
    <source>
        <dbReference type="Proteomes" id="UP000694546"/>
    </source>
</evidence>
<keyword evidence="4" id="KW-0633">Potassium transport</keyword>
<name>A0A8C4ZXE1_GADMO</name>
<evidence type="ECO:0000256" key="13">
    <source>
        <dbReference type="ARBA" id="ARBA00023214"/>
    </source>
</evidence>
<evidence type="ECO:0000256" key="7">
    <source>
        <dbReference type="ARBA" id="ARBA00022847"/>
    </source>
</evidence>
<proteinExistence type="inferred from homology"/>
<evidence type="ECO:0000256" key="2">
    <source>
        <dbReference type="ARBA" id="ARBA00022448"/>
    </source>
</evidence>
<dbReference type="GO" id="GO:0055075">
    <property type="term" value="P:potassium ion homeostasis"/>
    <property type="evidence" value="ECO:0007669"/>
    <property type="project" value="TreeGrafter"/>
</dbReference>
<dbReference type="InterPro" id="IPR004842">
    <property type="entry name" value="SLC12A_fam"/>
</dbReference>
<feature type="transmembrane region" description="Helical" evidence="17">
    <location>
        <begin position="461"/>
        <end position="486"/>
    </location>
</feature>
<feature type="transmembrane region" description="Helical" evidence="17">
    <location>
        <begin position="417"/>
        <end position="441"/>
    </location>
</feature>
<dbReference type="PRINTS" id="PR01081">
    <property type="entry name" value="KCLTRNSPORT"/>
</dbReference>
<feature type="transmembrane region" description="Helical" evidence="17">
    <location>
        <begin position="260"/>
        <end position="280"/>
    </location>
</feature>
<dbReference type="NCBIfam" id="TIGR00930">
    <property type="entry name" value="2a30"/>
    <property type="match status" value="1"/>
</dbReference>
<dbReference type="Pfam" id="PF00324">
    <property type="entry name" value="AA_permease"/>
    <property type="match status" value="2"/>
</dbReference>
<keyword evidence="9 17" id="KW-1133">Transmembrane helix</keyword>
<keyword evidence="2" id="KW-0813">Transport</keyword>
<dbReference type="GO" id="GO:0045202">
    <property type="term" value="C:synapse"/>
    <property type="evidence" value="ECO:0007669"/>
    <property type="project" value="GOC"/>
</dbReference>
<evidence type="ECO:0000256" key="17">
    <source>
        <dbReference type="SAM" id="Phobius"/>
    </source>
</evidence>
<dbReference type="InterPro" id="IPR018491">
    <property type="entry name" value="SLC12_C"/>
</dbReference>
<dbReference type="Ensembl" id="ENSGMOT00000030753.1">
    <property type="protein sequence ID" value="ENSGMOP00000023536.1"/>
    <property type="gene ID" value="ENSGMOG00000004604.2"/>
</dbReference>
<evidence type="ECO:0000256" key="9">
    <source>
        <dbReference type="ARBA" id="ARBA00022989"/>
    </source>
</evidence>
<dbReference type="Gene3D" id="1.20.1740.10">
    <property type="entry name" value="Amino acid/polyamine transporter I"/>
    <property type="match status" value="1"/>
</dbReference>
<sequence length="1034" mass="113978">MFGRPGGKVALGWWSEVARSNPFHAYLHQRNRARVSVRSVVLRLRAGDGNSKMSSVYINNSHAVDDDDFYDRNLALFEEEMDTRPKVSSLLNRLANYTNLTQGAKEHEEAESNGEKRKASKAPQMGTFMGVYLPCLQNIFGVILFLRLTWVVGAGGVLQALCIVLVCCCCTMLTAISMSAIATNGVVPAGGSYFMISRSLGPEFGGAVGLCFYLGTTFAGAMYILGAIEILLMYIAPQAAIFIASAAEGEGAALLNNMRVYGSICLLLMSLLVFVGVKYVNKLASVFLACVIVSILSIYIGALVSAFIPPDFSVCMLGNRTVNGHALSDNQCAKTVLGAVTTAIWKHFCDSSELNATCDDFFTHSKFTTIQGIPGLASGIITENLWSTYLTRGDVLEKPSLPSTHVSAPATNQRPYVFADITTSFTLLVGIFFPSVTGIMAGSNRSGDLKDAQRSIPIGTILAILTTSLVYLSSVVLFGCCIDGVLLRDKFGDSVKGILVVGTLAWPSSWVIVIGSFLSTFGAGLQSLTGAPRLLQAIAKDNIIPFLRVFGHGKANGEPTWALLLTACIAELGILIASLDLVAPILSMFFLMCYLFVNLACALQTLLRTPNWRPRFSYYHWSLSFLGMTICLALMFISSWYYAIVAMVIAGMIYKYIEYHGAEKEWGDGIRGLSLSAARYALLRLEEGPPHTKNWRPQLLVLLKLDEDAHVKSPGLLTFASQLKAGKGLTIVGTVLSGNFLHSYGEALAAEQTLKHLMDKERVKGFCQCIVAHKPRDGISHMIQSSGLGGMNPNTVVMGWPQAWRQSEDPQSWKTFINTVRITTAAHLALLVPKNISLFPCNSEPCSEGYIDVWWIVHDGGMLMLLPFLLRQHKVWRKCGMRIFTVAQMEDNSIQMKKDLATFLYHLRIEAEVEVVEMHDSDISAYTYERTLMMEQRSQMLRQMRLSKSDREREVSYRWPDHSNVRRMHTAVKLNEVIVNKSHDARLVLLNMPGPPRNPQGDENYMEFLEVLTEGLERVLLVRGGGSEVITIYS</sequence>
<evidence type="ECO:0000256" key="3">
    <source>
        <dbReference type="ARBA" id="ARBA00022475"/>
    </source>
</evidence>
<comment type="similarity">
    <text evidence="14">Belongs to the SLC12A transporter family. K/Cl co-transporter subfamily.</text>
</comment>
<feature type="transmembrane region" description="Helical" evidence="17">
    <location>
        <begin position="589"/>
        <end position="607"/>
    </location>
</feature>
<evidence type="ECO:0000256" key="14">
    <source>
        <dbReference type="ARBA" id="ARBA00046331"/>
    </source>
</evidence>
<evidence type="ECO:0000256" key="4">
    <source>
        <dbReference type="ARBA" id="ARBA00022538"/>
    </source>
</evidence>
<keyword evidence="5" id="KW-0597">Phosphoprotein</keyword>
<dbReference type="GO" id="GO:0055064">
    <property type="term" value="P:chloride ion homeostasis"/>
    <property type="evidence" value="ECO:0007669"/>
    <property type="project" value="TreeGrafter"/>
</dbReference>
<dbReference type="GO" id="GO:0005886">
    <property type="term" value="C:plasma membrane"/>
    <property type="evidence" value="ECO:0007669"/>
    <property type="project" value="UniProtKB-SubCell"/>
</dbReference>
<dbReference type="PANTHER" id="PTHR11827:SF66">
    <property type="entry name" value="SOLUTE CARRIER FAMILY 12 MEMBER 6"/>
    <property type="match status" value="1"/>
</dbReference>
<keyword evidence="10" id="KW-0406">Ion transport</keyword>
<keyword evidence="11 17" id="KW-0472">Membrane</keyword>
<feature type="transmembrane region" description="Helical" evidence="17">
    <location>
        <begin position="231"/>
        <end position="248"/>
    </location>
</feature>
<evidence type="ECO:0000256" key="15">
    <source>
        <dbReference type="ARBA" id="ARBA00047825"/>
    </source>
</evidence>
<evidence type="ECO:0000256" key="11">
    <source>
        <dbReference type="ARBA" id="ARBA00023136"/>
    </source>
</evidence>
<dbReference type="GeneTree" id="ENSGT00940000160238"/>
<keyword evidence="3" id="KW-1003">Cell membrane</keyword>
<feature type="domain" description="SLC12A transporter C-terminal" evidence="19">
    <location>
        <begin position="847"/>
        <end position="1034"/>
    </location>
</feature>
<comment type="catalytic activity">
    <reaction evidence="15">
        <text>K(+)(in) + chloride(in) = K(+)(out) + chloride(out)</text>
        <dbReference type="Rhea" id="RHEA:72427"/>
        <dbReference type="ChEBI" id="CHEBI:17996"/>
        <dbReference type="ChEBI" id="CHEBI:29103"/>
    </reaction>
</comment>
<comment type="subcellular location">
    <subcellularLocation>
        <location evidence="1">Cell membrane</location>
        <topology evidence="1">Multi-pass membrane protein</topology>
    </subcellularLocation>
</comment>
<gene>
    <name evidence="20" type="primary">SLC12A6</name>
</gene>
<feature type="domain" description="Amino acid permease/ SLC12A" evidence="18">
    <location>
        <begin position="131"/>
        <end position="307"/>
    </location>
</feature>
<dbReference type="GO" id="GO:0015379">
    <property type="term" value="F:potassium:chloride symporter activity"/>
    <property type="evidence" value="ECO:0007669"/>
    <property type="project" value="InterPro"/>
</dbReference>
<protein>
    <submittedName>
        <fullName evidence="20">Solute carrier family 12 member 6</fullName>
    </submittedName>
</protein>
<feature type="domain" description="Amino acid permease/ SLC12A" evidence="18">
    <location>
        <begin position="422"/>
        <end position="700"/>
    </location>
</feature>
<evidence type="ECO:0000256" key="1">
    <source>
        <dbReference type="ARBA" id="ARBA00004651"/>
    </source>
</evidence>
<feature type="transmembrane region" description="Helical" evidence="17">
    <location>
        <begin position="561"/>
        <end position="582"/>
    </location>
</feature>
<dbReference type="AlphaFoldDB" id="A0A8C4ZXE1"/>
<organism evidence="20 21">
    <name type="scientific">Gadus morhua</name>
    <name type="common">Atlantic cod</name>
    <dbReference type="NCBI Taxonomy" id="8049"/>
    <lineage>
        <taxon>Eukaryota</taxon>
        <taxon>Metazoa</taxon>
        <taxon>Chordata</taxon>
        <taxon>Craniata</taxon>
        <taxon>Vertebrata</taxon>
        <taxon>Euteleostomi</taxon>
        <taxon>Actinopterygii</taxon>
        <taxon>Neopterygii</taxon>
        <taxon>Teleostei</taxon>
        <taxon>Neoteleostei</taxon>
        <taxon>Acanthomorphata</taxon>
        <taxon>Zeiogadaria</taxon>
        <taxon>Gadariae</taxon>
        <taxon>Gadiformes</taxon>
        <taxon>Gadoidei</taxon>
        <taxon>Gadidae</taxon>
        <taxon>Gadus</taxon>
    </lineage>
</organism>
<dbReference type="GO" id="GO:0007268">
    <property type="term" value="P:chemical synaptic transmission"/>
    <property type="evidence" value="ECO:0007669"/>
    <property type="project" value="TreeGrafter"/>
</dbReference>
<evidence type="ECO:0000313" key="20">
    <source>
        <dbReference type="Ensembl" id="ENSGMOP00000023536.1"/>
    </source>
</evidence>
<feature type="compositionally biased region" description="Basic and acidic residues" evidence="16">
    <location>
        <begin position="104"/>
        <end position="117"/>
    </location>
</feature>
<keyword evidence="21" id="KW-1185">Reference proteome</keyword>
<keyword evidence="8" id="KW-0630">Potassium</keyword>
<evidence type="ECO:0000256" key="6">
    <source>
        <dbReference type="ARBA" id="ARBA00022692"/>
    </source>
</evidence>
<evidence type="ECO:0000256" key="16">
    <source>
        <dbReference type="SAM" id="MobiDB-lite"/>
    </source>
</evidence>
<feature type="transmembrane region" description="Helical" evidence="17">
    <location>
        <begin position="498"/>
        <end position="518"/>
    </location>
</feature>
<dbReference type="Pfam" id="PF03522">
    <property type="entry name" value="SLC12"/>
    <property type="match status" value="2"/>
</dbReference>
<dbReference type="GO" id="GO:0006884">
    <property type="term" value="P:cell volume homeostasis"/>
    <property type="evidence" value="ECO:0007669"/>
    <property type="project" value="TreeGrafter"/>
</dbReference>
<feature type="transmembrane region" description="Helical" evidence="17">
    <location>
        <begin position="158"/>
        <end position="183"/>
    </location>
</feature>
<evidence type="ECO:0000256" key="10">
    <source>
        <dbReference type="ARBA" id="ARBA00023065"/>
    </source>
</evidence>
<keyword evidence="6 17" id="KW-0812">Transmembrane</keyword>
<keyword evidence="12" id="KW-0325">Glycoprotein</keyword>
<dbReference type="PANTHER" id="PTHR11827">
    <property type="entry name" value="SOLUTE CARRIER FAMILY 12, CATION COTRANSPORTERS"/>
    <property type="match status" value="1"/>
</dbReference>
<feature type="transmembrane region" description="Helical" evidence="17">
    <location>
        <begin position="204"/>
        <end position="225"/>
    </location>
</feature>
<feature type="transmembrane region" description="Helical" evidence="17">
    <location>
        <begin position="627"/>
        <end position="654"/>
    </location>
</feature>
<dbReference type="Proteomes" id="UP000694546">
    <property type="component" value="Chromosome 17"/>
</dbReference>
<evidence type="ECO:0000256" key="5">
    <source>
        <dbReference type="ARBA" id="ARBA00022553"/>
    </source>
</evidence>
<dbReference type="InterPro" id="IPR004841">
    <property type="entry name" value="AA-permease/SLC12A_dom"/>
</dbReference>
<evidence type="ECO:0000256" key="12">
    <source>
        <dbReference type="ARBA" id="ARBA00023180"/>
    </source>
</evidence>
<feature type="transmembrane region" description="Helical" evidence="17">
    <location>
        <begin position="126"/>
        <end position="146"/>
    </location>
</feature>
<evidence type="ECO:0000256" key="8">
    <source>
        <dbReference type="ARBA" id="ARBA00022958"/>
    </source>
</evidence>
<evidence type="ECO:0000259" key="18">
    <source>
        <dbReference type="Pfam" id="PF00324"/>
    </source>
</evidence>
<keyword evidence="13" id="KW-0868">Chloride</keyword>
<dbReference type="GO" id="GO:1990573">
    <property type="term" value="P:potassium ion import across plasma membrane"/>
    <property type="evidence" value="ECO:0007669"/>
    <property type="project" value="TreeGrafter"/>
</dbReference>
<reference evidence="20" key="2">
    <citation type="submission" date="2025-09" db="UniProtKB">
        <authorList>
            <consortium name="Ensembl"/>
        </authorList>
    </citation>
    <scope>IDENTIFICATION</scope>
</reference>
<feature type="transmembrane region" description="Helical" evidence="17">
    <location>
        <begin position="286"/>
        <end position="308"/>
    </location>
</feature>